<dbReference type="EMBL" id="JYFN01000004">
    <property type="protein sequence ID" value="KJE24881.1"/>
    <property type="molecule type" value="Genomic_DNA"/>
</dbReference>
<dbReference type="PANTHER" id="PTHR30532:SF1">
    <property type="entry name" value="IRON(3+)-HYDROXAMATE-BINDING PROTEIN FHUD"/>
    <property type="match status" value="1"/>
</dbReference>
<dbReference type="InterPro" id="IPR002491">
    <property type="entry name" value="ABC_transptr_periplasmic_BD"/>
</dbReference>
<evidence type="ECO:0000256" key="1">
    <source>
        <dbReference type="ARBA" id="ARBA00004196"/>
    </source>
</evidence>
<accession>A0A0D8BL71</accession>
<dbReference type="AlphaFoldDB" id="A0A0D8BL71"/>
<feature type="domain" description="Fe/B12 periplasmic-binding" evidence="6">
    <location>
        <begin position="81"/>
        <end position="283"/>
    </location>
</feature>
<evidence type="ECO:0000256" key="4">
    <source>
        <dbReference type="ARBA" id="ARBA00022729"/>
    </source>
</evidence>
<evidence type="ECO:0000313" key="8">
    <source>
        <dbReference type="Proteomes" id="UP000032545"/>
    </source>
</evidence>
<keyword evidence="8" id="KW-1185">Reference proteome</keyword>
<dbReference type="PANTHER" id="PTHR30532">
    <property type="entry name" value="IRON III DICITRATE-BINDING PERIPLASMIC PROTEIN"/>
    <property type="match status" value="1"/>
</dbReference>
<name>A0A0D8BL71_9ACTN</name>
<feature type="region of interest" description="Disordered" evidence="5">
    <location>
        <begin position="8"/>
        <end position="32"/>
    </location>
</feature>
<dbReference type="InterPro" id="IPR051313">
    <property type="entry name" value="Bact_iron-sidero_bind"/>
</dbReference>
<dbReference type="SUPFAM" id="SSF53807">
    <property type="entry name" value="Helical backbone' metal receptor"/>
    <property type="match status" value="1"/>
</dbReference>
<comment type="similarity">
    <text evidence="2">Belongs to the bacterial solute-binding protein 8 family.</text>
</comment>
<evidence type="ECO:0000256" key="3">
    <source>
        <dbReference type="ARBA" id="ARBA00022448"/>
    </source>
</evidence>
<keyword evidence="4" id="KW-0732">Signal</keyword>
<reference evidence="8" key="1">
    <citation type="submission" date="2015-02" db="EMBL/GenBank/DDBJ databases">
        <title>Draft Genome of Frankia sp. CpI1-S.</title>
        <authorList>
            <person name="Oshone R.T."/>
            <person name="Ngom M."/>
            <person name="Ghodhbane-Gtari F."/>
            <person name="Gtari M."/>
            <person name="Morris K."/>
            <person name="Thomas K."/>
            <person name="Sen A."/>
            <person name="Tisa L.S."/>
        </authorList>
    </citation>
    <scope>NUCLEOTIDE SEQUENCE [LARGE SCALE GENOMIC DNA]</scope>
    <source>
        <strain evidence="8">CpI1-S</strain>
    </source>
</reference>
<dbReference type="Pfam" id="PF01497">
    <property type="entry name" value="Peripla_BP_2"/>
    <property type="match status" value="1"/>
</dbReference>
<reference evidence="7 8" key="2">
    <citation type="journal article" date="2016" name="Genome Announc.">
        <title>Permanent Draft Genome Sequences for Two Variants of Frankia sp. Strain CpI1, the First Frankia Strain Isolated from Root Nodules of Comptonia peregrina.</title>
        <authorList>
            <person name="Oshone R."/>
            <person name="Hurst S.G.IV."/>
            <person name="Abebe-Akele F."/>
            <person name="Simpson S."/>
            <person name="Morris K."/>
            <person name="Thomas W.K."/>
            <person name="Tisa L.S."/>
        </authorList>
    </citation>
    <scope>NUCLEOTIDE SEQUENCE [LARGE SCALE GENOMIC DNA]</scope>
    <source>
        <strain evidence="8">CpI1-S</strain>
    </source>
</reference>
<dbReference type="GO" id="GO:1901678">
    <property type="term" value="P:iron coordination entity transport"/>
    <property type="evidence" value="ECO:0007669"/>
    <property type="project" value="UniProtKB-ARBA"/>
</dbReference>
<sequence precursor="true">MAVGLAACGSSGSGGSPATSASASPAAPKQRVATDNPIAMETLIAVGEKPACSLWASPKYVPLLAKYLDGIIDLGQRVDGTVFNIDALAKCRPDVILMGAEDPDVMTTIGKVGKVVEFVQPNPPISADGSAGSTWRNWLHAAASPVGATEKAHAITATVDLQEGALKGLLRGKSLAVVETESTSAYEVVNKYLPLAWTYVRDLGIENYQATAADYDAGCLDDKKPKPCYSTDLSMETLPALSGVDGVLVQSAGMSSSDLDVFKANPLFANLPAVKSGHVSVAKSFTDTGPIGVSFLLDEIADAFHVKEFHAALGSGGRAHLAVDPAANKLCWSVSPTPGTSKPDGTIKIAAGGTTVKLADKATFAPAETEYQTTPPTVFSTGCAPVAPKLAQALMASPADAKLTAVGGSGSLVPGAASVVVG</sequence>
<gene>
    <name evidence="7" type="ORF">FF36_00889</name>
</gene>
<dbReference type="GO" id="GO:0030288">
    <property type="term" value="C:outer membrane-bounded periplasmic space"/>
    <property type="evidence" value="ECO:0007669"/>
    <property type="project" value="TreeGrafter"/>
</dbReference>
<protein>
    <submittedName>
        <fullName evidence="7">ABC-type Fe3+-hydroxamate transport system, periplasmic component</fullName>
    </submittedName>
</protein>
<keyword evidence="3" id="KW-0813">Transport</keyword>
<evidence type="ECO:0000256" key="2">
    <source>
        <dbReference type="ARBA" id="ARBA00008814"/>
    </source>
</evidence>
<proteinExistence type="inferred from homology"/>
<comment type="caution">
    <text evidence="7">The sequence shown here is derived from an EMBL/GenBank/DDBJ whole genome shotgun (WGS) entry which is preliminary data.</text>
</comment>
<evidence type="ECO:0000259" key="6">
    <source>
        <dbReference type="Pfam" id="PF01497"/>
    </source>
</evidence>
<dbReference type="PATRIC" id="fig|1502723.3.peg.3465"/>
<organism evidence="7 8">
    <name type="scientific">Frankia torreyi</name>
    <dbReference type="NCBI Taxonomy" id="1856"/>
    <lineage>
        <taxon>Bacteria</taxon>
        <taxon>Bacillati</taxon>
        <taxon>Actinomycetota</taxon>
        <taxon>Actinomycetes</taxon>
        <taxon>Frankiales</taxon>
        <taxon>Frankiaceae</taxon>
        <taxon>Frankia</taxon>
    </lineage>
</organism>
<evidence type="ECO:0000256" key="5">
    <source>
        <dbReference type="SAM" id="MobiDB-lite"/>
    </source>
</evidence>
<dbReference type="Gene3D" id="3.40.50.1980">
    <property type="entry name" value="Nitrogenase molybdenum iron protein domain"/>
    <property type="match status" value="2"/>
</dbReference>
<evidence type="ECO:0000313" key="7">
    <source>
        <dbReference type="EMBL" id="KJE24881.1"/>
    </source>
</evidence>
<comment type="subcellular location">
    <subcellularLocation>
        <location evidence="1">Cell envelope</location>
    </subcellularLocation>
</comment>
<dbReference type="Proteomes" id="UP000032545">
    <property type="component" value="Unassembled WGS sequence"/>
</dbReference>
<feature type="compositionally biased region" description="Low complexity" evidence="5">
    <location>
        <begin position="8"/>
        <end position="28"/>
    </location>
</feature>